<comment type="caution">
    <text evidence="5">The sequence shown here is derived from an EMBL/GenBank/DDBJ whole genome shotgun (WGS) entry which is preliminary data.</text>
</comment>
<dbReference type="Pfam" id="PF01613">
    <property type="entry name" value="Flavin_Reduct"/>
    <property type="match status" value="1"/>
</dbReference>
<dbReference type="SUPFAM" id="SSF50475">
    <property type="entry name" value="FMN-binding split barrel"/>
    <property type="match status" value="1"/>
</dbReference>
<evidence type="ECO:0000256" key="2">
    <source>
        <dbReference type="ARBA" id="ARBA00022630"/>
    </source>
</evidence>
<dbReference type="InterPro" id="IPR012349">
    <property type="entry name" value="Split_barrel_FMN-bd"/>
</dbReference>
<proteinExistence type="inferred from homology"/>
<dbReference type="PANTHER" id="PTHR43567:SF1">
    <property type="entry name" value="FLAVOREDOXIN"/>
    <property type="match status" value="1"/>
</dbReference>
<name>A0A1U7NKG9_9FIRM</name>
<keyword evidence="2" id="KW-0285">Flavoprotein</keyword>
<dbReference type="AlphaFoldDB" id="A0A1U7NKG9"/>
<dbReference type="STRING" id="1862672.BO225_09975"/>
<evidence type="ECO:0000259" key="4">
    <source>
        <dbReference type="SMART" id="SM00903"/>
    </source>
</evidence>
<dbReference type="RefSeq" id="WP_076342104.1">
    <property type="nucleotide sequence ID" value="NZ_MPKA01000096.1"/>
</dbReference>
<protein>
    <recommendedName>
        <fullName evidence="4">Flavin reductase like domain-containing protein</fullName>
    </recommendedName>
</protein>
<dbReference type="InterPro" id="IPR052174">
    <property type="entry name" value="Flavoredoxin"/>
</dbReference>
<dbReference type="GO" id="GO:0010181">
    <property type="term" value="F:FMN binding"/>
    <property type="evidence" value="ECO:0007669"/>
    <property type="project" value="InterPro"/>
</dbReference>
<dbReference type="PANTHER" id="PTHR43567">
    <property type="entry name" value="FLAVOREDOXIN-RELATED-RELATED"/>
    <property type="match status" value="1"/>
</dbReference>
<evidence type="ECO:0000256" key="1">
    <source>
        <dbReference type="ARBA" id="ARBA00001917"/>
    </source>
</evidence>
<feature type="non-terminal residue" evidence="5">
    <location>
        <position position="156"/>
    </location>
</feature>
<dbReference type="Proteomes" id="UP000186705">
    <property type="component" value="Unassembled WGS sequence"/>
</dbReference>
<sequence length="156" mass="17278">MRKNYGGTSWYLPMPIVFVSTYDEEGRANVMVAAWSGIYDCEHVYLSLEMGHKTTHNLLLNRSFTLGFASKHLVGACEYVGRVSGYEDVDKFHKAGFTATPSTIVYAPLIEESPLCLECCLVSCENGIVIGKILNTSADERVLDEEGLPDLSKMDL</sequence>
<comment type="cofactor">
    <cofactor evidence="1">
        <name>FMN</name>
        <dbReference type="ChEBI" id="CHEBI:58210"/>
    </cofactor>
</comment>
<organism evidence="5 6">
    <name type="scientific">Dubosiella newyorkensis</name>
    <dbReference type="NCBI Taxonomy" id="1862672"/>
    <lineage>
        <taxon>Bacteria</taxon>
        <taxon>Bacillati</taxon>
        <taxon>Bacillota</taxon>
        <taxon>Erysipelotrichia</taxon>
        <taxon>Erysipelotrichales</taxon>
        <taxon>Erysipelotrichaceae</taxon>
        <taxon>Dubosiella</taxon>
    </lineage>
</organism>
<evidence type="ECO:0000313" key="5">
    <source>
        <dbReference type="EMBL" id="OLU44721.1"/>
    </source>
</evidence>
<reference evidence="5 6" key="1">
    <citation type="submission" date="2016-11" db="EMBL/GenBank/DDBJ databases">
        <title>Description of two novel members of the family Erysipelotrichaceae: Ileibacterium lipovorans gen. nov., sp. nov. and Dubosiella newyorkensis, gen. nov., sp. nov.</title>
        <authorList>
            <person name="Cox L.M."/>
            <person name="Sohn J."/>
            <person name="Tyrrell K.L."/>
            <person name="Citron D.M."/>
            <person name="Lawson P.A."/>
            <person name="Patel N.B."/>
            <person name="Iizumi T."/>
            <person name="Perez-Perez G.I."/>
            <person name="Goldstein E.J."/>
            <person name="Blaser M.J."/>
        </authorList>
    </citation>
    <scope>NUCLEOTIDE SEQUENCE [LARGE SCALE GENOMIC DNA]</scope>
    <source>
        <strain evidence="5 6">NYU-BL-A4</strain>
    </source>
</reference>
<keyword evidence="6" id="KW-1185">Reference proteome</keyword>
<dbReference type="Gene3D" id="2.30.110.10">
    <property type="entry name" value="Electron Transport, Fmn-binding Protein, Chain A"/>
    <property type="match status" value="1"/>
</dbReference>
<dbReference type="SMART" id="SM00903">
    <property type="entry name" value="Flavin_Reduct"/>
    <property type="match status" value="1"/>
</dbReference>
<dbReference type="OrthoDB" id="9806228at2"/>
<feature type="domain" description="Flavin reductase like" evidence="4">
    <location>
        <begin position="9"/>
        <end position="152"/>
    </location>
</feature>
<comment type="similarity">
    <text evidence="3">Belongs to the flavoredoxin family.</text>
</comment>
<gene>
    <name evidence="5" type="ORF">BO225_09975</name>
</gene>
<dbReference type="EMBL" id="MPKA01000096">
    <property type="protein sequence ID" value="OLU44721.1"/>
    <property type="molecule type" value="Genomic_DNA"/>
</dbReference>
<accession>A0A1U7NKG9</accession>
<evidence type="ECO:0000313" key="6">
    <source>
        <dbReference type="Proteomes" id="UP000186705"/>
    </source>
</evidence>
<evidence type="ECO:0000256" key="3">
    <source>
        <dbReference type="ARBA" id="ARBA00038054"/>
    </source>
</evidence>
<dbReference type="InterPro" id="IPR002563">
    <property type="entry name" value="Flavin_Rdtase-like_dom"/>
</dbReference>
<dbReference type="GO" id="GO:0016646">
    <property type="term" value="F:oxidoreductase activity, acting on the CH-NH group of donors, NAD or NADP as acceptor"/>
    <property type="evidence" value="ECO:0007669"/>
    <property type="project" value="UniProtKB-ARBA"/>
</dbReference>
<dbReference type="GeneID" id="78276263"/>